<keyword evidence="8" id="KW-1185">Reference proteome</keyword>
<keyword evidence="2 4" id="KW-0238">DNA-binding</keyword>
<dbReference type="EMBL" id="CP006569">
    <property type="protein sequence ID" value="AHF77036.1"/>
    <property type="molecule type" value="Genomic_DNA"/>
</dbReference>
<keyword evidence="1" id="KW-0805">Transcription regulation</keyword>
<dbReference type="SUPFAM" id="SSF46689">
    <property type="entry name" value="Homeodomain-like"/>
    <property type="match status" value="1"/>
</dbReference>
<accession>W0HT86</accession>
<evidence type="ECO:0000259" key="6">
    <source>
        <dbReference type="PROSITE" id="PS50977"/>
    </source>
</evidence>
<reference evidence="7 8" key="1">
    <citation type="journal article" date="2014" name="Genome Biol. Evol.">
        <title>Genome degeneration and adaptation in a nascent stage of symbiosis.</title>
        <authorList>
            <person name="Oakeson K.F."/>
            <person name="Gil R."/>
            <person name="Clayton A.L."/>
            <person name="Dunn D.M."/>
            <person name="von Niederhausern A.C."/>
            <person name="Hamil C."/>
            <person name="Aoyagi A."/>
            <person name="Duval B."/>
            <person name="Baca A."/>
            <person name="Silva F.J."/>
            <person name="Vallier A."/>
            <person name="Jackson D.G."/>
            <person name="Latorre A."/>
            <person name="Weiss R.B."/>
            <person name="Heddi A."/>
            <person name="Moya A."/>
            <person name="Dale C."/>
        </authorList>
    </citation>
    <scope>NUCLEOTIDE SEQUENCE [LARGE SCALE GENOMIC DNA]</scope>
    <source>
        <strain evidence="7 8">HS1</strain>
    </source>
</reference>
<feature type="domain" description="HTH tetR-type" evidence="6">
    <location>
        <begin position="24"/>
        <end position="84"/>
    </location>
</feature>
<dbReference type="InterPro" id="IPR050109">
    <property type="entry name" value="HTH-type_TetR-like_transc_reg"/>
</dbReference>
<feature type="DNA-binding region" description="H-T-H motif" evidence="4">
    <location>
        <begin position="47"/>
        <end position="66"/>
    </location>
</feature>
<dbReference type="InterPro" id="IPR001647">
    <property type="entry name" value="HTH_TetR"/>
</dbReference>
<proteinExistence type="predicted"/>
<name>W0HT86_9GAMM</name>
<evidence type="ECO:0000256" key="2">
    <source>
        <dbReference type="ARBA" id="ARBA00023125"/>
    </source>
</evidence>
<dbReference type="InterPro" id="IPR011075">
    <property type="entry name" value="TetR_C"/>
</dbReference>
<dbReference type="KEGG" id="sod:Sant_1986"/>
<dbReference type="RefSeq" id="WP_237234671.1">
    <property type="nucleotide sequence ID" value="NZ_CP006569.1"/>
</dbReference>
<dbReference type="Gene3D" id="1.10.357.10">
    <property type="entry name" value="Tetracycline Repressor, domain 2"/>
    <property type="match status" value="1"/>
</dbReference>
<evidence type="ECO:0000313" key="7">
    <source>
        <dbReference type="EMBL" id="AHF77036.1"/>
    </source>
</evidence>
<dbReference type="GO" id="GO:0000976">
    <property type="term" value="F:transcription cis-regulatory region binding"/>
    <property type="evidence" value="ECO:0007669"/>
    <property type="project" value="TreeGrafter"/>
</dbReference>
<dbReference type="Pfam" id="PF00440">
    <property type="entry name" value="TetR_N"/>
    <property type="match status" value="1"/>
</dbReference>
<dbReference type="PANTHER" id="PTHR30055">
    <property type="entry name" value="HTH-TYPE TRANSCRIPTIONAL REGULATOR RUTR"/>
    <property type="match status" value="1"/>
</dbReference>
<organism evidence="7 8">
    <name type="scientific">Sodalis praecaptivus</name>
    <dbReference type="NCBI Taxonomy" id="1239307"/>
    <lineage>
        <taxon>Bacteria</taxon>
        <taxon>Pseudomonadati</taxon>
        <taxon>Pseudomonadota</taxon>
        <taxon>Gammaproteobacteria</taxon>
        <taxon>Enterobacterales</taxon>
        <taxon>Bruguierivoracaceae</taxon>
        <taxon>Sodalis</taxon>
    </lineage>
</organism>
<keyword evidence="3" id="KW-0804">Transcription</keyword>
<evidence type="ECO:0000313" key="8">
    <source>
        <dbReference type="Proteomes" id="UP000019028"/>
    </source>
</evidence>
<protein>
    <submittedName>
        <fullName evidence="7">TetR family transcriptional regulator</fullName>
    </submittedName>
</protein>
<dbReference type="HOGENOM" id="CLU_069356_25_2_6"/>
<dbReference type="Pfam" id="PF16859">
    <property type="entry name" value="TetR_C_11"/>
    <property type="match status" value="1"/>
</dbReference>
<evidence type="ECO:0000256" key="5">
    <source>
        <dbReference type="SAM" id="MobiDB-lite"/>
    </source>
</evidence>
<sequence>MATATDHNKATLTHAGVRPGGRSARVQAAIHRAVRELEHEQGRSALTVPAIAARAGVTPSTIYRRWGDLPQLLSDVAVENLRPDNEPRDMGSFRQDVQTWLEQFIDEMSSEPGLAMMRDVMSAPLPANAKRCAGFTIAQLDIMRQRAFDRGEKPVDSERLIDRVIAPIIYRILFAAQTPDFAYASALLESALTDTAHPGEAPTR</sequence>
<dbReference type="InterPro" id="IPR036271">
    <property type="entry name" value="Tet_transcr_reg_TetR-rel_C_sf"/>
</dbReference>
<feature type="region of interest" description="Disordered" evidence="5">
    <location>
        <begin position="1"/>
        <end position="23"/>
    </location>
</feature>
<evidence type="ECO:0000256" key="3">
    <source>
        <dbReference type="ARBA" id="ARBA00023163"/>
    </source>
</evidence>
<dbReference type="InterPro" id="IPR009057">
    <property type="entry name" value="Homeodomain-like_sf"/>
</dbReference>
<dbReference type="PATRIC" id="fig|1239307.3.peg.2192"/>
<dbReference type="AlphaFoldDB" id="W0HT86"/>
<evidence type="ECO:0000256" key="1">
    <source>
        <dbReference type="ARBA" id="ARBA00023015"/>
    </source>
</evidence>
<dbReference type="Proteomes" id="UP000019028">
    <property type="component" value="Chromosome"/>
</dbReference>
<dbReference type="GO" id="GO:0003700">
    <property type="term" value="F:DNA-binding transcription factor activity"/>
    <property type="evidence" value="ECO:0007669"/>
    <property type="project" value="TreeGrafter"/>
</dbReference>
<dbReference type="SUPFAM" id="SSF48498">
    <property type="entry name" value="Tetracyclin repressor-like, C-terminal domain"/>
    <property type="match status" value="1"/>
</dbReference>
<gene>
    <name evidence="7" type="ORF">Sant_1986</name>
</gene>
<evidence type="ECO:0000256" key="4">
    <source>
        <dbReference type="PROSITE-ProRule" id="PRU00335"/>
    </source>
</evidence>
<dbReference type="PANTHER" id="PTHR30055:SF148">
    <property type="entry name" value="TETR-FAMILY TRANSCRIPTIONAL REGULATOR"/>
    <property type="match status" value="1"/>
</dbReference>
<dbReference type="PROSITE" id="PS50977">
    <property type="entry name" value="HTH_TETR_2"/>
    <property type="match status" value="1"/>
</dbReference>
<dbReference type="Gene3D" id="1.10.10.60">
    <property type="entry name" value="Homeodomain-like"/>
    <property type="match status" value="1"/>
</dbReference>